<sequence>MISHIHVEKNLNRNAAARGMLAATFGLVADSPATVTTGCGLTVAYAMTSAQPEKVTCLPCRDHAARWHRAAADDMRLLAPGSAGFPSRDLFAAAKHHREQARRFGG</sequence>
<gene>
    <name evidence="1" type="ORF">ACFQS1_01630</name>
</gene>
<comment type="caution">
    <text evidence="1">The sequence shown here is derived from an EMBL/GenBank/DDBJ whole genome shotgun (WGS) entry which is preliminary data.</text>
</comment>
<protein>
    <submittedName>
        <fullName evidence="1">Uncharacterized protein</fullName>
    </submittedName>
</protein>
<dbReference type="Proteomes" id="UP001596548">
    <property type="component" value="Unassembled WGS sequence"/>
</dbReference>
<organism evidence="1 2">
    <name type="scientific">Paractinoplanes rhizophilus</name>
    <dbReference type="NCBI Taxonomy" id="1416877"/>
    <lineage>
        <taxon>Bacteria</taxon>
        <taxon>Bacillati</taxon>
        <taxon>Actinomycetota</taxon>
        <taxon>Actinomycetes</taxon>
        <taxon>Micromonosporales</taxon>
        <taxon>Micromonosporaceae</taxon>
        <taxon>Paractinoplanes</taxon>
    </lineage>
</organism>
<evidence type="ECO:0000313" key="1">
    <source>
        <dbReference type="EMBL" id="MFC7272666.1"/>
    </source>
</evidence>
<accession>A0ABW2HLU3</accession>
<dbReference type="RefSeq" id="WP_378964055.1">
    <property type="nucleotide sequence ID" value="NZ_JBHTBJ010000001.1"/>
</dbReference>
<dbReference type="EMBL" id="JBHTBJ010000001">
    <property type="protein sequence ID" value="MFC7272666.1"/>
    <property type="molecule type" value="Genomic_DNA"/>
</dbReference>
<name>A0ABW2HLU3_9ACTN</name>
<reference evidence="2" key="1">
    <citation type="journal article" date="2019" name="Int. J. Syst. Evol. Microbiol.">
        <title>The Global Catalogue of Microorganisms (GCM) 10K type strain sequencing project: providing services to taxonomists for standard genome sequencing and annotation.</title>
        <authorList>
            <consortium name="The Broad Institute Genomics Platform"/>
            <consortium name="The Broad Institute Genome Sequencing Center for Infectious Disease"/>
            <person name="Wu L."/>
            <person name="Ma J."/>
        </authorList>
    </citation>
    <scope>NUCLEOTIDE SEQUENCE [LARGE SCALE GENOMIC DNA]</scope>
    <source>
        <strain evidence="2">XZYJT-10</strain>
    </source>
</reference>
<evidence type="ECO:0000313" key="2">
    <source>
        <dbReference type="Proteomes" id="UP001596548"/>
    </source>
</evidence>
<proteinExistence type="predicted"/>
<keyword evidence="2" id="KW-1185">Reference proteome</keyword>